<dbReference type="AlphaFoldDB" id="A0A7R9QT84"/>
<proteinExistence type="inferred from homology"/>
<dbReference type="EC" id="3.4.24.56" evidence="8"/>
<evidence type="ECO:0000256" key="9">
    <source>
        <dbReference type="ARBA" id="ARBA00070422"/>
    </source>
</evidence>
<dbReference type="PROSITE" id="PS00143">
    <property type="entry name" value="INSULINASE"/>
    <property type="match status" value="1"/>
</dbReference>
<keyword evidence="3" id="KW-0479">Metal-binding</keyword>
<sequence length="582" mass="67324">MTVLSEIELNSEFIAESYENIIKSVGDKREYKGMVLRNGLKVLLISDVEADKSAAALDVAVGAMSDPREVQGLAHFLEHMLFLGTGKYPVENDYKKYISSNGGASNAYTSPNNTNYHFDISTDFLAGALDRFAQFFIEPLFTESATEREMNAVHSEYERNIPMDSRRLSHLQRSLSDPTHDYSKFSTGNMETLKEIPIAKGIDVRQELLSFHERWYSANIMSLVVLGKEGPKQWIFDELKQIREIRFRFKEKERPMGYVIDLSHDLHDFPFDECLSAGYLLDEFRPDLITDLLNHLTPDRMRVTVVSKQFTTIADQTEKWYSTQYTQQDIPPEKIQKWLNIGFNDNLALPLKNDFIPYDFTLKQIDDNLKQMPQMIRNTEFSRVWHLQDNQYRTPKAYYKFKLTNPHVYDSPMHANASTLWTRVFMDSINEYSYSAQLAGLSYNFYRTVTGLELTFGGYNDKLNSLMTTVLDKLIEFKVNPKKFEVFKDKQIRGLKSYQSLSKPQLLGYYMNATTSDRYWTYEELLDTAYDISVDDVSALVSQLLSRFHIEALIHGNIDSSEAIDVCDVFESRFKSALNTKP</sequence>
<dbReference type="EMBL" id="CAJPVJ010010947">
    <property type="protein sequence ID" value="CAG2173523.1"/>
    <property type="molecule type" value="Genomic_DNA"/>
</dbReference>
<evidence type="ECO:0000256" key="1">
    <source>
        <dbReference type="ARBA" id="ARBA00007261"/>
    </source>
</evidence>
<dbReference type="GO" id="GO:0051603">
    <property type="term" value="P:proteolysis involved in protein catabolic process"/>
    <property type="evidence" value="ECO:0007669"/>
    <property type="project" value="TreeGrafter"/>
</dbReference>
<evidence type="ECO:0000259" key="12">
    <source>
        <dbReference type="Pfam" id="PF00675"/>
    </source>
</evidence>
<evidence type="ECO:0000259" key="13">
    <source>
        <dbReference type="Pfam" id="PF16187"/>
    </source>
</evidence>
<dbReference type="PANTHER" id="PTHR43690">
    <property type="entry name" value="NARDILYSIN"/>
    <property type="match status" value="1"/>
</dbReference>
<dbReference type="Pfam" id="PF16187">
    <property type="entry name" value="Peptidase_M16_M"/>
    <property type="match status" value="1"/>
</dbReference>
<dbReference type="PANTHER" id="PTHR43690:SF18">
    <property type="entry name" value="INSULIN-DEGRADING ENZYME-RELATED"/>
    <property type="match status" value="1"/>
</dbReference>
<dbReference type="GO" id="GO:0043171">
    <property type="term" value="P:peptide catabolic process"/>
    <property type="evidence" value="ECO:0007669"/>
    <property type="project" value="TreeGrafter"/>
</dbReference>
<organism evidence="14">
    <name type="scientific">Oppiella nova</name>
    <dbReference type="NCBI Taxonomy" id="334625"/>
    <lineage>
        <taxon>Eukaryota</taxon>
        <taxon>Metazoa</taxon>
        <taxon>Ecdysozoa</taxon>
        <taxon>Arthropoda</taxon>
        <taxon>Chelicerata</taxon>
        <taxon>Arachnida</taxon>
        <taxon>Acari</taxon>
        <taxon>Acariformes</taxon>
        <taxon>Sarcoptiformes</taxon>
        <taxon>Oribatida</taxon>
        <taxon>Brachypylina</taxon>
        <taxon>Oppioidea</taxon>
        <taxon>Oppiidae</taxon>
        <taxon>Oppiella</taxon>
    </lineage>
</organism>
<dbReference type="InterPro" id="IPR011765">
    <property type="entry name" value="Pept_M16_N"/>
</dbReference>
<dbReference type="OrthoDB" id="6474849at2759"/>
<protein>
    <recommendedName>
        <fullName evidence="9">Insulin-degrading enzyme</fullName>
        <ecNumber evidence="8">3.4.24.56</ecNumber>
    </recommendedName>
    <alternativeName>
        <fullName evidence="11">Insulin protease</fullName>
    </alternativeName>
    <alternativeName>
        <fullName evidence="10">Insulysin</fullName>
    </alternativeName>
</protein>
<evidence type="ECO:0000256" key="11">
    <source>
        <dbReference type="ARBA" id="ARBA00080349"/>
    </source>
</evidence>
<keyword evidence="4" id="KW-0378">Hydrolase</keyword>
<evidence type="ECO:0000256" key="6">
    <source>
        <dbReference type="ARBA" id="ARBA00023049"/>
    </source>
</evidence>
<dbReference type="GO" id="GO:0046872">
    <property type="term" value="F:metal ion binding"/>
    <property type="evidence" value="ECO:0007669"/>
    <property type="project" value="UniProtKB-KW"/>
</dbReference>
<feature type="domain" description="Peptidase M16 middle/third" evidence="13">
    <location>
        <begin position="247"/>
        <end position="527"/>
    </location>
</feature>
<evidence type="ECO:0000256" key="5">
    <source>
        <dbReference type="ARBA" id="ARBA00022833"/>
    </source>
</evidence>
<dbReference type="Pfam" id="PF00675">
    <property type="entry name" value="Peptidase_M16"/>
    <property type="match status" value="1"/>
</dbReference>
<evidence type="ECO:0000256" key="4">
    <source>
        <dbReference type="ARBA" id="ARBA00022801"/>
    </source>
</evidence>
<evidence type="ECO:0000313" key="14">
    <source>
        <dbReference type="EMBL" id="CAD7656336.1"/>
    </source>
</evidence>
<dbReference type="SUPFAM" id="SSF63411">
    <property type="entry name" value="LuxS/MPP-like metallohydrolase"/>
    <property type="match status" value="3"/>
</dbReference>
<name>A0A7R9QT84_9ACAR</name>
<keyword evidence="15" id="KW-1185">Reference proteome</keyword>
<dbReference type="InterPro" id="IPR001431">
    <property type="entry name" value="Pept_M16_Zn_BS"/>
</dbReference>
<keyword evidence="6" id="KW-0482">Metalloprotease</keyword>
<dbReference type="GO" id="GO:0005739">
    <property type="term" value="C:mitochondrion"/>
    <property type="evidence" value="ECO:0007669"/>
    <property type="project" value="TreeGrafter"/>
</dbReference>
<dbReference type="GO" id="GO:0004222">
    <property type="term" value="F:metalloendopeptidase activity"/>
    <property type="evidence" value="ECO:0007669"/>
    <property type="project" value="UniProtKB-EC"/>
</dbReference>
<evidence type="ECO:0000256" key="7">
    <source>
        <dbReference type="ARBA" id="ARBA00052248"/>
    </source>
</evidence>
<dbReference type="EMBL" id="OC925772">
    <property type="protein sequence ID" value="CAD7656336.1"/>
    <property type="molecule type" value="Genomic_DNA"/>
</dbReference>
<dbReference type="GO" id="GO:0005829">
    <property type="term" value="C:cytosol"/>
    <property type="evidence" value="ECO:0007669"/>
    <property type="project" value="TreeGrafter"/>
</dbReference>
<comment type="catalytic activity">
    <reaction evidence="7">
        <text>Degradation of insulin, glucagon and other polypeptides. No action on proteins.</text>
        <dbReference type="EC" id="3.4.24.56"/>
    </reaction>
</comment>
<dbReference type="Proteomes" id="UP000728032">
    <property type="component" value="Unassembled WGS sequence"/>
</dbReference>
<evidence type="ECO:0000256" key="2">
    <source>
        <dbReference type="ARBA" id="ARBA00022670"/>
    </source>
</evidence>
<keyword evidence="2" id="KW-0645">Protease</keyword>
<comment type="similarity">
    <text evidence="1">Belongs to the peptidase M16 family.</text>
</comment>
<keyword evidence="5" id="KW-0862">Zinc</keyword>
<evidence type="ECO:0000256" key="8">
    <source>
        <dbReference type="ARBA" id="ARBA00066874"/>
    </source>
</evidence>
<reference evidence="14" key="1">
    <citation type="submission" date="2020-11" db="EMBL/GenBank/DDBJ databases">
        <authorList>
            <person name="Tran Van P."/>
        </authorList>
    </citation>
    <scope>NUCLEOTIDE SEQUENCE</scope>
</reference>
<evidence type="ECO:0000256" key="3">
    <source>
        <dbReference type="ARBA" id="ARBA00022723"/>
    </source>
</evidence>
<evidence type="ECO:0000313" key="15">
    <source>
        <dbReference type="Proteomes" id="UP000728032"/>
    </source>
</evidence>
<feature type="non-terminal residue" evidence="14">
    <location>
        <position position="582"/>
    </location>
</feature>
<dbReference type="FunFam" id="3.30.830.10:FF:000004">
    <property type="entry name" value="Putative insulin-degrading enzyme"/>
    <property type="match status" value="1"/>
</dbReference>
<dbReference type="FunFam" id="3.30.830.10:FF:000003">
    <property type="entry name" value="Insulin-degrading enzyme"/>
    <property type="match status" value="1"/>
</dbReference>
<dbReference type="InterPro" id="IPR011249">
    <property type="entry name" value="Metalloenz_LuxS/M16"/>
</dbReference>
<evidence type="ECO:0000256" key="10">
    <source>
        <dbReference type="ARBA" id="ARBA00074992"/>
    </source>
</evidence>
<dbReference type="InterPro" id="IPR050626">
    <property type="entry name" value="Peptidase_M16"/>
</dbReference>
<accession>A0A7R9QT84</accession>
<dbReference type="InterPro" id="IPR032632">
    <property type="entry name" value="Peptidase_M16_M"/>
</dbReference>
<feature type="domain" description="Peptidase M16 N-terminal" evidence="12">
    <location>
        <begin position="41"/>
        <end position="178"/>
    </location>
</feature>
<gene>
    <name evidence="14" type="ORF">ONB1V03_LOCUS12973</name>
</gene>
<dbReference type="Gene3D" id="3.30.830.10">
    <property type="entry name" value="Metalloenzyme, LuxS/M16 peptidase-like"/>
    <property type="match status" value="2"/>
</dbReference>